<accession>A0A368G8I2</accession>
<dbReference type="Proteomes" id="UP000252519">
    <property type="component" value="Unassembled WGS sequence"/>
</dbReference>
<proteinExistence type="predicted"/>
<feature type="compositionally biased region" description="Low complexity" evidence="1">
    <location>
        <begin position="248"/>
        <end position="264"/>
    </location>
</feature>
<gene>
    <name evidence="2" type="ORF">ANCCAN_14753</name>
</gene>
<evidence type="ECO:0000256" key="1">
    <source>
        <dbReference type="SAM" id="MobiDB-lite"/>
    </source>
</evidence>
<keyword evidence="3" id="KW-1185">Reference proteome</keyword>
<feature type="compositionally biased region" description="Low complexity" evidence="1">
    <location>
        <begin position="125"/>
        <end position="138"/>
    </location>
</feature>
<dbReference type="OrthoDB" id="10617167at2759"/>
<feature type="compositionally biased region" description="Polar residues" evidence="1">
    <location>
        <begin position="47"/>
        <end position="90"/>
    </location>
</feature>
<feature type="region of interest" description="Disordered" evidence="1">
    <location>
        <begin position="436"/>
        <end position="682"/>
    </location>
</feature>
<protein>
    <submittedName>
        <fullName evidence="2">Uncharacterized protein</fullName>
    </submittedName>
</protein>
<evidence type="ECO:0000313" key="2">
    <source>
        <dbReference type="EMBL" id="RCN39315.1"/>
    </source>
</evidence>
<organism evidence="2 3">
    <name type="scientific">Ancylostoma caninum</name>
    <name type="common">Dog hookworm</name>
    <dbReference type="NCBI Taxonomy" id="29170"/>
    <lineage>
        <taxon>Eukaryota</taxon>
        <taxon>Metazoa</taxon>
        <taxon>Ecdysozoa</taxon>
        <taxon>Nematoda</taxon>
        <taxon>Chromadorea</taxon>
        <taxon>Rhabditida</taxon>
        <taxon>Rhabditina</taxon>
        <taxon>Rhabditomorpha</taxon>
        <taxon>Strongyloidea</taxon>
        <taxon>Ancylostomatidae</taxon>
        <taxon>Ancylostomatinae</taxon>
        <taxon>Ancylostoma</taxon>
    </lineage>
</organism>
<feature type="compositionally biased region" description="Basic residues" evidence="1">
    <location>
        <begin position="673"/>
        <end position="682"/>
    </location>
</feature>
<dbReference type="AlphaFoldDB" id="A0A368G8I2"/>
<sequence length="690" mass="73335">MVCVTRSSSKHEGAETEDTIPPVRTRGRASTSRNATSTRRTRRSSAVEDSSNDAGANQGSEMSDHGSQASTGTESQRNSASPNPLTSTPSRRLRRKESETTGCAVQETPNAGKPPASPSRKRRGSSSSSQAAVTPSPARITRAMRKAGITTPKDVVELEVVPEEESTEEWVSKSTEKKGKERNSPVKSPAGGKKSASPSKESNDGNAVEEGMTLEDEPLETIASPDTKSALKAAEVASPERKHGTDRSSSSPSKKSPTKGSTPGATTCPARIEPEEAEKPTAPPSKKSPVKDVTPEGVLDAEAMDVEEQSCRSPIKKSPTKEVSPVKAAEVMELEADRDSSPARKSLSKRKSLKEAASPEPPKERNASSPVKGSPVKEVTPEALPEIVSVEAKCSSSGDESAFKEKSPKEIAAPEPVDLEAEFGIISPRRAVSDEVTPMKTVTGSVELEADPMRSPTKKSPVKEVSPKNVLYFEEMDSEEVQPIESPQKKSPKKVSSPQKNQPEELPTSSPGRKSPRKAEISAVLASEQPEELPTSSSGKKSPRKAEISAVLASEQPEELPTSSHGRKSPRKAEVSAVHASEQPKDEPVVASSRKSAKGDVVPDVAAVKKQNIEEDGSLSCGKKTKESAEDEGMEVSDHDDGGLTISKRNQSPSKLSESAAPEAAVPEESGKKSKGKKLKKATKKVMFIF</sequence>
<name>A0A368G8I2_ANCCA</name>
<reference evidence="2 3" key="1">
    <citation type="submission" date="2014-10" db="EMBL/GenBank/DDBJ databases">
        <title>Draft genome of the hookworm Ancylostoma caninum.</title>
        <authorList>
            <person name="Mitreva M."/>
        </authorList>
    </citation>
    <scope>NUCLEOTIDE SEQUENCE [LARGE SCALE GENOMIC DNA]</scope>
    <source>
        <strain evidence="2 3">Baltimore</strain>
    </source>
</reference>
<evidence type="ECO:0000313" key="3">
    <source>
        <dbReference type="Proteomes" id="UP000252519"/>
    </source>
</evidence>
<feature type="compositionally biased region" description="Low complexity" evidence="1">
    <location>
        <begin position="28"/>
        <end position="38"/>
    </location>
</feature>
<dbReference type="EMBL" id="JOJR01000345">
    <property type="protein sequence ID" value="RCN39315.1"/>
    <property type="molecule type" value="Genomic_DNA"/>
</dbReference>
<comment type="caution">
    <text evidence="2">The sequence shown here is derived from an EMBL/GenBank/DDBJ whole genome shotgun (WGS) entry which is preliminary data.</text>
</comment>
<feature type="compositionally biased region" description="Low complexity" evidence="1">
    <location>
        <begin position="657"/>
        <end position="668"/>
    </location>
</feature>
<feature type="compositionally biased region" description="Polar residues" evidence="1">
    <location>
        <begin position="100"/>
        <end position="109"/>
    </location>
</feature>
<feature type="region of interest" description="Disordered" evidence="1">
    <location>
        <begin position="1"/>
        <end position="415"/>
    </location>
</feature>
<feature type="compositionally biased region" description="Basic and acidic residues" evidence="1">
    <location>
        <begin position="170"/>
        <end position="184"/>
    </location>
</feature>
<feature type="compositionally biased region" description="Polar residues" evidence="1">
    <location>
        <begin position="647"/>
        <end position="656"/>
    </location>
</feature>